<sequence>MLDAHDTKMSTLADAVAKIVGSAEWPPGGDGPNQKGMKGGRGFQDAGAAIPYEWDGLTGRCERTEGQLQRG</sequence>
<comment type="caution">
    <text evidence="2">The sequence shown here is derived from an EMBL/GenBank/DDBJ whole genome shotgun (WGS) entry which is preliminary data.</text>
</comment>
<feature type="region of interest" description="Disordered" evidence="1">
    <location>
        <begin position="22"/>
        <end position="44"/>
    </location>
</feature>
<proteinExistence type="predicted"/>
<keyword evidence="3" id="KW-1185">Reference proteome</keyword>
<evidence type="ECO:0000256" key="1">
    <source>
        <dbReference type="SAM" id="MobiDB-lite"/>
    </source>
</evidence>
<name>A0A369JYL5_HYPMA</name>
<evidence type="ECO:0000313" key="2">
    <source>
        <dbReference type="EMBL" id="RDB27441.1"/>
    </source>
</evidence>
<dbReference type="AlphaFoldDB" id="A0A369JYL5"/>
<gene>
    <name evidence="2" type="ORF">Hypma_004118</name>
</gene>
<dbReference type="EMBL" id="LUEZ02000016">
    <property type="protein sequence ID" value="RDB27441.1"/>
    <property type="molecule type" value="Genomic_DNA"/>
</dbReference>
<organism evidence="2 3">
    <name type="scientific">Hypsizygus marmoreus</name>
    <name type="common">White beech mushroom</name>
    <name type="synonym">Agaricus marmoreus</name>
    <dbReference type="NCBI Taxonomy" id="39966"/>
    <lineage>
        <taxon>Eukaryota</taxon>
        <taxon>Fungi</taxon>
        <taxon>Dikarya</taxon>
        <taxon>Basidiomycota</taxon>
        <taxon>Agaricomycotina</taxon>
        <taxon>Agaricomycetes</taxon>
        <taxon>Agaricomycetidae</taxon>
        <taxon>Agaricales</taxon>
        <taxon>Tricholomatineae</taxon>
        <taxon>Lyophyllaceae</taxon>
        <taxon>Hypsizygus</taxon>
    </lineage>
</organism>
<evidence type="ECO:0000313" key="3">
    <source>
        <dbReference type="Proteomes" id="UP000076154"/>
    </source>
</evidence>
<protein>
    <submittedName>
        <fullName evidence="2">Uncharacterized protein</fullName>
    </submittedName>
</protein>
<reference evidence="2" key="1">
    <citation type="submission" date="2018-04" db="EMBL/GenBank/DDBJ databases">
        <title>Whole genome sequencing of Hypsizygus marmoreus.</title>
        <authorList>
            <person name="Choi I.-G."/>
            <person name="Min B."/>
            <person name="Kim J.-G."/>
            <person name="Kim S."/>
            <person name="Oh Y.-L."/>
            <person name="Kong W.-S."/>
            <person name="Park H."/>
            <person name="Jeong J."/>
            <person name="Song E.-S."/>
        </authorList>
    </citation>
    <scope>NUCLEOTIDE SEQUENCE [LARGE SCALE GENOMIC DNA]</scope>
    <source>
        <strain evidence="2">51987-8</strain>
    </source>
</reference>
<dbReference type="Proteomes" id="UP000076154">
    <property type="component" value="Unassembled WGS sequence"/>
</dbReference>
<dbReference type="InParanoid" id="A0A369JYL5"/>
<accession>A0A369JYL5</accession>